<keyword evidence="3" id="KW-1185">Reference proteome</keyword>
<evidence type="ECO:0000256" key="1">
    <source>
        <dbReference type="SAM" id="MobiDB-lite"/>
    </source>
</evidence>
<organism evidence="2 3">
    <name type="scientific">Halohasta litorea</name>
    <dbReference type="NCBI Taxonomy" id="869891"/>
    <lineage>
        <taxon>Archaea</taxon>
        <taxon>Methanobacteriati</taxon>
        <taxon>Methanobacteriota</taxon>
        <taxon>Stenosarchaea group</taxon>
        <taxon>Halobacteria</taxon>
        <taxon>Halobacteriales</taxon>
        <taxon>Haloferacaceae</taxon>
        <taxon>Halohasta</taxon>
    </lineage>
</organism>
<feature type="compositionally biased region" description="Low complexity" evidence="1">
    <location>
        <begin position="52"/>
        <end position="78"/>
    </location>
</feature>
<dbReference type="Proteomes" id="UP001597052">
    <property type="component" value="Unassembled WGS sequence"/>
</dbReference>
<reference evidence="2 3" key="1">
    <citation type="journal article" date="2019" name="Int. J. Syst. Evol. Microbiol.">
        <title>The Global Catalogue of Microorganisms (GCM) 10K type strain sequencing project: providing services to taxonomists for standard genome sequencing and annotation.</title>
        <authorList>
            <consortium name="The Broad Institute Genomics Platform"/>
            <consortium name="The Broad Institute Genome Sequencing Center for Infectious Disease"/>
            <person name="Wu L."/>
            <person name="Ma J."/>
        </authorList>
    </citation>
    <scope>NUCLEOTIDE SEQUENCE [LARGE SCALE GENOMIC DNA]</scope>
    <source>
        <strain evidence="2 3">CGMCC 1.10593</strain>
    </source>
</reference>
<feature type="compositionally biased region" description="Acidic residues" evidence="1">
    <location>
        <begin position="92"/>
        <end position="110"/>
    </location>
</feature>
<feature type="compositionally biased region" description="Acidic residues" evidence="1">
    <location>
        <begin position="129"/>
        <end position="141"/>
    </location>
</feature>
<dbReference type="Gene3D" id="3.40.30.10">
    <property type="entry name" value="Glutaredoxin"/>
    <property type="match status" value="1"/>
</dbReference>
<evidence type="ECO:0000313" key="3">
    <source>
        <dbReference type="Proteomes" id="UP001597052"/>
    </source>
</evidence>
<feature type="region of interest" description="Disordered" evidence="1">
    <location>
        <begin position="1"/>
        <end position="177"/>
    </location>
</feature>
<dbReference type="RefSeq" id="WP_256395820.1">
    <property type="nucleotide sequence ID" value="NZ_JANHDJ010000002.1"/>
</dbReference>
<feature type="compositionally biased region" description="Acidic residues" evidence="1">
    <location>
        <begin position="153"/>
        <end position="177"/>
    </location>
</feature>
<comment type="caution">
    <text evidence="2">The sequence shown here is derived from an EMBL/GenBank/DDBJ whole genome shotgun (WGS) entry which is preliminary data.</text>
</comment>
<dbReference type="InterPro" id="IPR036249">
    <property type="entry name" value="Thioredoxin-like_sf"/>
</dbReference>
<feature type="compositionally biased region" description="Basic and acidic residues" evidence="1">
    <location>
        <begin position="142"/>
        <end position="152"/>
    </location>
</feature>
<dbReference type="EMBL" id="JBHUDM010000002">
    <property type="protein sequence ID" value="MFD1641799.1"/>
    <property type="molecule type" value="Genomic_DNA"/>
</dbReference>
<evidence type="ECO:0000313" key="2">
    <source>
        <dbReference type="EMBL" id="MFD1641799.1"/>
    </source>
</evidence>
<feature type="compositionally biased region" description="Acidic residues" evidence="1">
    <location>
        <begin position="37"/>
        <end position="51"/>
    </location>
</feature>
<accession>A0ABD6D667</accession>
<dbReference type="Pfam" id="PF13743">
    <property type="entry name" value="Thioredoxin_5"/>
    <property type="match status" value="1"/>
</dbReference>
<dbReference type="SUPFAM" id="SSF52833">
    <property type="entry name" value="Thioredoxin-like"/>
    <property type="match status" value="1"/>
</dbReference>
<feature type="compositionally biased region" description="Basic and acidic residues" evidence="1">
    <location>
        <begin position="111"/>
        <end position="128"/>
    </location>
</feature>
<gene>
    <name evidence="2" type="ORF">ACFSBW_07920</name>
</gene>
<protein>
    <submittedName>
        <fullName evidence="2">DsbA family protein</fullName>
    </submittedName>
</protein>
<name>A0ABD6D667_9EURY</name>
<dbReference type="AlphaFoldDB" id="A0ABD6D667"/>
<proteinExistence type="predicted"/>
<sequence>MFIFMGSYSGGNNQTVSTDSEDQESTEDHSQAGIDDYTGDDGGDSEQDSSADEAAAGVAGAAVSAAGASAASGAAGAAGAAGAGAGAGAEPPECDNDEDTSESENQDSETEETKQPESPEIEDPKREDDIGDPETETELEDHEEKDTDHNEDADNDEENQETDEDDEDEDDEEDEDETLVVVQRVDPLSAMSWAVQPVMKRVEECYDDDVELIYKPAPVREFDPAEEKQHWKNVSQELEMPVDPSFWDGTPPESTALLTKAFEAANRQQRGIEFIRALWRRAIAAGHDIANKEILIDLATDLSLNRQQFIADLDAITLDSSEDIDLPKTHLQIHDLPVSWTGRIRYTDFNEQFTFQGIDEQEPQDLEGFVSEHGPVATPEVMEIYGVHREKAVESLQNLAGVSSFEIGGERFWDL</sequence>